<organism evidence="6">
    <name type="scientific">Proteinivorax hydrogeniformans</name>
    <dbReference type="NCBI Taxonomy" id="1826727"/>
    <lineage>
        <taxon>Bacteria</taxon>
        <taxon>Bacillati</taxon>
        <taxon>Bacillota</taxon>
        <taxon>Clostridia</taxon>
        <taxon>Eubacteriales</taxon>
        <taxon>Proteinivoracaceae</taxon>
        <taxon>Proteinivorax</taxon>
    </lineage>
</organism>
<keyword evidence="4" id="KW-0862">Zinc</keyword>
<evidence type="ECO:0000256" key="4">
    <source>
        <dbReference type="ARBA" id="ARBA00022833"/>
    </source>
</evidence>
<dbReference type="SUPFAM" id="SSF56281">
    <property type="entry name" value="Metallo-hydrolase/oxidoreductase"/>
    <property type="match status" value="1"/>
</dbReference>
<comment type="cofactor">
    <cofactor evidence="1">
        <name>Zn(2+)</name>
        <dbReference type="ChEBI" id="CHEBI:29105"/>
    </cofactor>
</comment>
<protein>
    <submittedName>
        <fullName evidence="6">MBL fold metallo-hydrolase</fullName>
    </submittedName>
</protein>
<feature type="domain" description="Metallo-beta-lactamase" evidence="5">
    <location>
        <begin position="12"/>
        <end position="188"/>
    </location>
</feature>
<keyword evidence="2" id="KW-0479">Metal-binding</keyword>
<reference evidence="6" key="2">
    <citation type="submission" date="2024-06" db="EMBL/GenBank/DDBJ databases">
        <authorList>
            <person name="Petrova K.O."/>
            <person name="Toshchakov S.V."/>
            <person name="Boltjanskaja Y.V."/>
            <person name="Kevbrin V.V."/>
        </authorList>
    </citation>
    <scope>NUCLEOTIDE SEQUENCE</scope>
    <source>
        <strain evidence="6">Z-710</strain>
    </source>
</reference>
<proteinExistence type="predicted"/>
<gene>
    <name evidence="6" type="ORF">PRVXH_001967</name>
</gene>
<dbReference type="PANTHER" id="PTHR46233:SF3">
    <property type="entry name" value="HYDROXYACYLGLUTATHIONE HYDROLASE GLOC"/>
    <property type="match status" value="1"/>
</dbReference>
<dbReference type="PANTHER" id="PTHR46233">
    <property type="entry name" value="HYDROXYACYLGLUTATHIONE HYDROLASE GLOC"/>
    <property type="match status" value="1"/>
</dbReference>
<dbReference type="InterPro" id="IPR036866">
    <property type="entry name" value="RibonucZ/Hydroxyglut_hydro"/>
</dbReference>
<reference evidence="6" key="1">
    <citation type="journal article" date="2018" name="Antonie Van Leeuwenhoek">
        <title>Proteinivorax hydrogeniformans sp. nov., an anaerobic, haloalkaliphilic bacterium fermenting proteinaceous compounds with high hydrogen production.</title>
        <authorList>
            <person name="Boltyanskaya Y."/>
            <person name="Detkova E."/>
            <person name="Pimenov N."/>
            <person name="Kevbrin V."/>
        </authorList>
    </citation>
    <scope>NUCLEOTIDE SEQUENCE</scope>
    <source>
        <strain evidence="6">Z-710</strain>
    </source>
</reference>
<dbReference type="SMART" id="SM00849">
    <property type="entry name" value="Lactamase_B"/>
    <property type="match status" value="1"/>
</dbReference>
<sequence>MKIEKVIVEPLSTNCYIIYENGVGAVIDPGGNEEEIIKVINKLGIEVKYIINTHGHPDHIGANKALKNAFPNAEIAIHKEDSEMLTDPEKNLSTMMGGEITSPPADIKLEDAEILEVGGIKIEVLHSPGHTPGGVMLLAEDVVFSGDTLFKLSVGRTDLPGGDTATLRKTLKDFSKLMTEDLTIYPGHGPETSFFFEKENNQYL</sequence>
<name>A0AAU8HRT4_9FIRM</name>
<evidence type="ECO:0000256" key="1">
    <source>
        <dbReference type="ARBA" id="ARBA00001947"/>
    </source>
</evidence>
<dbReference type="GO" id="GO:0046872">
    <property type="term" value="F:metal ion binding"/>
    <property type="evidence" value="ECO:0007669"/>
    <property type="project" value="UniProtKB-KW"/>
</dbReference>
<evidence type="ECO:0000313" key="6">
    <source>
        <dbReference type="EMBL" id="XCI28034.1"/>
    </source>
</evidence>
<dbReference type="EMBL" id="CP159485">
    <property type="protein sequence ID" value="XCI28034.1"/>
    <property type="molecule type" value="Genomic_DNA"/>
</dbReference>
<accession>A0AAU8HRT4</accession>
<dbReference type="AlphaFoldDB" id="A0AAU8HRT4"/>
<dbReference type="GO" id="GO:0016787">
    <property type="term" value="F:hydrolase activity"/>
    <property type="evidence" value="ECO:0007669"/>
    <property type="project" value="UniProtKB-KW"/>
</dbReference>
<dbReference type="CDD" id="cd06262">
    <property type="entry name" value="metallo-hydrolase-like_MBL-fold"/>
    <property type="match status" value="1"/>
</dbReference>
<dbReference type="InterPro" id="IPR051453">
    <property type="entry name" value="MBL_Glyoxalase_II"/>
</dbReference>
<evidence type="ECO:0000256" key="3">
    <source>
        <dbReference type="ARBA" id="ARBA00022801"/>
    </source>
</evidence>
<dbReference type="Pfam" id="PF00753">
    <property type="entry name" value="Lactamase_B"/>
    <property type="match status" value="1"/>
</dbReference>
<dbReference type="RefSeq" id="WP_353892611.1">
    <property type="nucleotide sequence ID" value="NZ_CP159485.1"/>
</dbReference>
<keyword evidence="3" id="KW-0378">Hydrolase</keyword>
<evidence type="ECO:0000256" key="2">
    <source>
        <dbReference type="ARBA" id="ARBA00022723"/>
    </source>
</evidence>
<evidence type="ECO:0000259" key="5">
    <source>
        <dbReference type="SMART" id="SM00849"/>
    </source>
</evidence>
<dbReference type="InterPro" id="IPR001279">
    <property type="entry name" value="Metallo-B-lactamas"/>
</dbReference>
<dbReference type="Gene3D" id="3.60.15.10">
    <property type="entry name" value="Ribonuclease Z/Hydroxyacylglutathione hydrolase-like"/>
    <property type="match status" value="1"/>
</dbReference>